<feature type="region of interest" description="Disordered" evidence="1">
    <location>
        <begin position="87"/>
        <end position="136"/>
    </location>
</feature>
<comment type="caution">
    <text evidence="2">The sequence shown here is derived from an EMBL/GenBank/DDBJ whole genome shotgun (WGS) entry which is preliminary data.</text>
</comment>
<gene>
    <name evidence="2" type="ORF">Tco_1041619</name>
</gene>
<organism evidence="2 3">
    <name type="scientific">Tanacetum coccineum</name>
    <dbReference type="NCBI Taxonomy" id="301880"/>
    <lineage>
        <taxon>Eukaryota</taxon>
        <taxon>Viridiplantae</taxon>
        <taxon>Streptophyta</taxon>
        <taxon>Embryophyta</taxon>
        <taxon>Tracheophyta</taxon>
        <taxon>Spermatophyta</taxon>
        <taxon>Magnoliopsida</taxon>
        <taxon>eudicotyledons</taxon>
        <taxon>Gunneridae</taxon>
        <taxon>Pentapetalae</taxon>
        <taxon>asterids</taxon>
        <taxon>campanulids</taxon>
        <taxon>Asterales</taxon>
        <taxon>Asteraceae</taxon>
        <taxon>Asteroideae</taxon>
        <taxon>Anthemideae</taxon>
        <taxon>Anthemidinae</taxon>
        <taxon>Tanacetum</taxon>
    </lineage>
</organism>
<name>A0ABQ5GHS9_9ASTR</name>
<dbReference type="Proteomes" id="UP001151760">
    <property type="component" value="Unassembled WGS sequence"/>
</dbReference>
<proteinExistence type="predicted"/>
<dbReference type="EMBL" id="BQNB010018480">
    <property type="protein sequence ID" value="GJT74894.1"/>
    <property type="molecule type" value="Genomic_DNA"/>
</dbReference>
<feature type="compositionally biased region" description="Polar residues" evidence="1">
    <location>
        <begin position="96"/>
        <end position="112"/>
    </location>
</feature>
<reference evidence="2" key="1">
    <citation type="journal article" date="2022" name="Int. J. Mol. Sci.">
        <title>Draft Genome of Tanacetum Coccineum: Genomic Comparison of Closely Related Tanacetum-Family Plants.</title>
        <authorList>
            <person name="Yamashiro T."/>
            <person name="Shiraishi A."/>
            <person name="Nakayama K."/>
            <person name="Satake H."/>
        </authorList>
    </citation>
    <scope>NUCLEOTIDE SEQUENCE</scope>
</reference>
<evidence type="ECO:0000256" key="1">
    <source>
        <dbReference type="SAM" id="MobiDB-lite"/>
    </source>
</evidence>
<accession>A0ABQ5GHS9</accession>
<evidence type="ECO:0000313" key="3">
    <source>
        <dbReference type="Proteomes" id="UP001151760"/>
    </source>
</evidence>
<protein>
    <submittedName>
        <fullName evidence="2">Uncharacterized protein</fullName>
    </submittedName>
</protein>
<sequence>MTTSELNQLPLEPSRQEEFEDIVRNFILDQEEKVMQLEEYMKVIIGDFMQLSSEVTRRLKDKIREEGSRMRKIKKITKYLDMEVSKPLAGHKFPKTPSNKSSPMPSNLSPQTHYDKERISKKRTKNKAKTTKPDTEWRDDFRASKPYWKPDYVERIPSVSRIHTTLPPNMVDPLLIYFTCI</sequence>
<evidence type="ECO:0000313" key="2">
    <source>
        <dbReference type="EMBL" id="GJT74894.1"/>
    </source>
</evidence>
<feature type="compositionally biased region" description="Basic residues" evidence="1">
    <location>
        <begin position="119"/>
        <end position="130"/>
    </location>
</feature>
<keyword evidence="3" id="KW-1185">Reference proteome</keyword>
<reference evidence="2" key="2">
    <citation type="submission" date="2022-01" db="EMBL/GenBank/DDBJ databases">
        <authorList>
            <person name="Yamashiro T."/>
            <person name="Shiraishi A."/>
            <person name="Satake H."/>
            <person name="Nakayama K."/>
        </authorList>
    </citation>
    <scope>NUCLEOTIDE SEQUENCE</scope>
</reference>